<keyword evidence="3" id="KW-1185">Reference proteome</keyword>
<dbReference type="PANTHER" id="PTHR33531">
    <property type="entry name" value="RUBRERYTHRIN SUBFAMILY"/>
    <property type="match status" value="1"/>
</dbReference>
<comment type="caution">
    <text evidence="2">The sequence shown here is derived from an EMBL/GenBank/DDBJ whole genome shotgun (WGS) entry which is preliminary data.</text>
</comment>
<evidence type="ECO:0000313" key="3">
    <source>
        <dbReference type="Proteomes" id="UP000724672"/>
    </source>
</evidence>
<dbReference type="GO" id="GO:0046872">
    <property type="term" value="F:metal ion binding"/>
    <property type="evidence" value="ECO:0007669"/>
    <property type="project" value="InterPro"/>
</dbReference>
<dbReference type="PANTHER" id="PTHR33531:SF7">
    <property type="entry name" value="HYPOTHETICAL MEMBRANE PROTEIN, CONSERVED"/>
    <property type="match status" value="1"/>
</dbReference>
<dbReference type="AlphaFoldDB" id="A0A942V034"/>
<dbReference type="InterPro" id="IPR012347">
    <property type="entry name" value="Ferritin-like"/>
</dbReference>
<dbReference type="SUPFAM" id="SSF47240">
    <property type="entry name" value="Ferritin-like"/>
    <property type="match status" value="1"/>
</dbReference>
<dbReference type="InterPro" id="IPR009078">
    <property type="entry name" value="Ferritin-like_SF"/>
</dbReference>
<evidence type="ECO:0000259" key="1">
    <source>
        <dbReference type="Pfam" id="PF02915"/>
    </source>
</evidence>
<reference evidence="2" key="1">
    <citation type="submission" date="2019-12" db="EMBL/GenBank/DDBJ databases">
        <title>Clostridiaceae gen. nov. sp. nov., isolated from sediment in Xinjiang, China.</title>
        <authorList>
            <person name="Zhang R."/>
        </authorList>
    </citation>
    <scope>NUCLEOTIDE SEQUENCE</scope>
    <source>
        <strain evidence="2">D2Q-11</strain>
    </source>
</reference>
<organism evidence="2 3">
    <name type="scientific">Anaeromonas frigoriresistens</name>
    <dbReference type="NCBI Taxonomy" id="2683708"/>
    <lineage>
        <taxon>Bacteria</taxon>
        <taxon>Bacillati</taxon>
        <taxon>Bacillota</taxon>
        <taxon>Tissierellia</taxon>
        <taxon>Tissierellales</taxon>
        <taxon>Thermohalobacteraceae</taxon>
        <taxon>Anaeromonas</taxon>
    </lineage>
</organism>
<dbReference type="GO" id="GO:0016491">
    <property type="term" value="F:oxidoreductase activity"/>
    <property type="evidence" value="ECO:0007669"/>
    <property type="project" value="InterPro"/>
</dbReference>
<dbReference type="Gene3D" id="1.20.1260.10">
    <property type="match status" value="1"/>
</dbReference>
<dbReference type="CDD" id="cd01045">
    <property type="entry name" value="Ferritin_like_AB"/>
    <property type="match status" value="1"/>
</dbReference>
<accession>A0A942V034</accession>
<dbReference type="EMBL" id="WSFT01000019">
    <property type="protein sequence ID" value="MBS4537617.1"/>
    <property type="molecule type" value="Genomic_DNA"/>
</dbReference>
<gene>
    <name evidence="2" type="ORF">GOQ27_04030</name>
</gene>
<dbReference type="Pfam" id="PF02915">
    <property type="entry name" value="Rubrerythrin"/>
    <property type="match status" value="1"/>
</dbReference>
<sequence length="169" mass="20500">MDNTLQILKYAMEMERQGKMFYLKYKDEIQNEKAKKVFANLAEVEEEHYNILKKHYDGLESNKNWSSTDLELSSGEEIFQKVLEEEKDKMTEENLDSNFSDMAIMRMAYLIENDFANYYRDAIKKADNEQAKNLLKTLAEWEDKHREYFYNEFKGFMEESWFDQNFYPF</sequence>
<dbReference type="RefSeq" id="WP_203365542.1">
    <property type="nucleotide sequence ID" value="NZ_WSFT01000019.1"/>
</dbReference>
<dbReference type="InterPro" id="IPR003251">
    <property type="entry name" value="Rr_diiron-bd_dom"/>
</dbReference>
<proteinExistence type="predicted"/>
<name>A0A942V034_9FIRM</name>
<dbReference type="Proteomes" id="UP000724672">
    <property type="component" value="Unassembled WGS sequence"/>
</dbReference>
<protein>
    <submittedName>
        <fullName evidence="2">Ferritin family protein</fullName>
    </submittedName>
</protein>
<evidence type="ECO:0000313" key="2">
    <source>
        <dbReference type="EMBL" id="MBS4537617.1"/>
    </source>
</evidence>
<feature type="domain" description="Rubrerythrin diiron-binding" evidence="1">
    <location>
        <begin position="7"/>
        <end position="150"/>
    </location>
</feature>